<protein>
    <submittedName>
        <fullName evidence="2">Uncharacterized protein</fullName>
    </submittedName>
</protein>
<proteinExistence type="predicted"/>
<dbReference type="HOGENOM" id="CLU_3365214_0_0_11"/>
<reference evidence="2 3" key="1">
    <citation type="journal article" date="2014" name="Genome Announc.">
        <title>Draft Genome Sequence of Gordonia alkanivorans Strain CGMCC6845, a Halotolerant Hydrocarbon-Degrading Bacterium.</title>
        <authorList>
            <person name="Wang X."/>
            <person name="Jin D."/>
            <person name="Zhou L."/>
            <person name="Wu L."/>
            <person name="An W."/>
            <person name="Zhao L."/>
        </authorList>
    </citation>
    <scope>NUCLEOTIDE SEQUENCE [LARGE SCALE GENOMIC DNA]</scope>
    <source>
        <strain evidence="2 3">CGMCC 6845</strain>
    </source>
</reference>
<dbReference type="AlphaFoldDB" id="W9DK56"/>
<evidence type="ECO:0000256" key="1">
    <source>
        <dbReference type="SAM" id="MobiDB-lite"/>
    </source>
</evidence>
<accession>W9DK56</accession>
<keyword evidence="3" id="KW-1185">Reference proteome</keyword>
<comment type="caution">
    <text evidence="2">The sequence shown here is derived from an EMBL/GenBank/DDBJ whole genome shotgun (WGS) entry which is preliminary data.</text>
</comment>
<gene>
    <name evidence="2" type="ORF">V525_10865</name>
</gene>
<evidence type="ECO:0000313" key="3">
    <source>
        <dbReference type="Proteomes" id="UP000035035"/>
    </source>
</evidence>
<organism evidence="2 3">
    <name type="scientific">Gordonia alkanivorans CGMCC 6845</name>
    <dbReference type="NCBI Taxonomy" id="1423140"/>
    <lineage>
        <taxon>Bacteria</taxon>
        <taxon>Bacillati</taxon>
        <taxon>Actinomycetota</taxon>
        <taxon>Actinomycetes</taxon>
        <taxon>Mycobacteriales</taxon>
        <taxon>Gordoniaceae</taxon>
        <taxon>Gordonia</taxon>
    </lineage>
</organism>
<sequence length="35" mass="4097">MSRIVARGNTIRDISRTRFQRRRQPKTPLVTDGVN</sequence>
<name>W9DK56_9ACTN</name>
<feature type="region of interest" description="Disordered" evidence="1">
    <location>
        <begin position="1"/>
        <end position="35"/>
    </location>
</feature>
<dbReference type="EMBL" id="AYXO01000017">
    <property type="protein sequence ID" value="ETA06875.1"/>
    <property type="molecule type" value="Genomic_DNA"/>
</dbReference>
<evidence type="ECO:0000313" key="2">
    <source>
        <dbReference type="EMBL" id="ETA06875.1"/>
    </source>
</evidence>
<dbReference type="Proteomes" id="UP000035035">
    <property type="component" value="Unassembled WGS sequence"/>
</dbReference>